<dbReference type="Proteomes" id="UP000278143">
    <property type="component" value="Unassembled WGS sequence"/>
</dbReference>
<dbReference type="GO" id="GO:0072659">
    <property type="term" value="P:protein localization to plasma membrane"/>
    <property type="evidence" value="ECO:0007669"/>
    <property type="project" value="InterPro"/>
</dbReference>
<dbReference type="SUPFAM" id="SSF48371">
    <property type="entry name" value="ARM repeat"/>
    <property type="match status" value="1"/>
</dbReference>
<feature type="non-terminal residue" evidence="3">
    <location>
        <position position="1"/>
    </location>
</feature>
<sequence>LDGCSSEQLTKKVTLARALSSLLNQDRTFVGVSVLELLNSLIHNVITSLAHQDASNPDDLNSCIAQELTRCIGGLSNHSYYASQTSDVMNFLVNKLRIGSTEASTDGVDTTMMRTHLLQIMRNVIDNSRRGERNGQYAQRVPVPLEIITPTLVLMNDDHPALRLEYARFMSSLMDDGATLIAENKALHHARKLTQHVTSMHLGFRFELLRAVFQCLQRTDTHPSDMLVTFGLLRQMLVRFSEGDLIRTMPMLLTLLIKAENEANGTWAAWWSDEEDMLDTALTVQYNDIPADKTIVYLDQALVVEALSHDSRLQLQYSDLTSTFNEDFTEMKPPKNEDEDLFAIRSSRNMDAFKPRLACRHLPSLEPSEMSMDDSDSHSIVMMSPGGKRDRAGSKEVDSILKSIGGNPRATR</sequence>
<dbReference type="PANTHER" id="PTHR47766">
    <property type="entry name" value="PROTEIN EFR3"/>
    <property type="match status" value="1"/>
</dbReference>
<dbReference type="OrthoDB" id="19232at2759"/>
<keyword evidence="4" id="KW-1185">Reference proteome</keyword>
<accession>A0A4P9Z3F5</accession>
<name>A0A4P9Z3F5_9FUNG</name>
<dbReference type="EMBL" id="KZ989452">
    <property type="protein sequence ID" value="RKP26331.1"/>
    <property type="molecule type" value="Genomic_DNA"/>
</dbReference>
<dbReference type="InterPro" id="IPR039786">
    <property type="entry name" value="EFR3"/>
</dbReference>
<evidence type="ECO:0000256" key="2">
    <source>
        <dbReference type="SAM" id="MobiDB-lite"/>
    </source>
</evidence>
<dbReference type="InterPro" id="IPR049150">
    <property type="entry name" value="EFR3_HEAT-like_rpt"/>
</dbReference>
<organism evidence="3 4">
    <name type="scientific">Syncephalis pseudoplumigaleata</name>
    <dbReference type="NCBI Taxonomy" id="1712513"/>
    <lineage>
        <taxon>Eukaryota</taxon>
        <taxon>Fungi</taxon>
        <taxon>Fungi incertae sedis</taxon>
        <taxon>Zoopagomycota</taxon>
        <taxon>Zoopagomycotina</taxon>
        <taxon>Zoopagomycetes</taxon>
        <taxon>Zoopagales</taxon>
        <taxon>Piptocephalidaceae</taxon>
        <taxon>Syncephalis</taxon>
    </lineage>
</organism>
<evidence type="ECO:0000313" key="4">
    <source>
        <dbReference type="Proteomes" id="UP000278143"/>
    </source>
</evidence>
<evidence type="ECO:0000313" key="3">
    <source>
        <dbReference type="EMBL" id="RKP26331.1"/>
    </source>
</evidence>
<comment type="similarity">
    <text evidence="1">Belongs to the EFR3 family.</text>
</comment>
<proteinExistence type="inferred from homology"/>
<feature type="region of interest" description="Disordered" evidence="2">
    <location>
        <begin position="364"/>
        <end position="412"/>
    </location>
</feature>
<reference evidence="4" key="1">
    <citation type="journal article" date="2018" name="Nat. Microbiol.">
        <title>Leveraging single-cell genomics to expand the fungal tree of life.</title>
        <authorList>
            <person name="Ahrendt S.R."/>
            <person name="Quandt C.A."/>
            <person name="Ciobanu D."/>
            <person name="Clum A."/>
            <person name="Salamov A."/>
            <person name="Andreopoulos B."/>
            <person name="Cheng J.F."/>
            <person name="Woyke T."/>
            <person name="Pelin A."/>
            <person name="Henrissat B."/>
            <person name="Reynolds N.K."/>
            <person name="Benny G.L."/>
            <person name="Smith M.E."/>
            <person name="James T.Y."/>
            <person name="Grigoriev I.V."/>
        </authorList>
    </citation>
    <scope>NUCLEOTIDE SEQUENCE [LARGE SCALE GENOMIC DNA]</scope>
    <source>
        <strain evidence="4">Benny S71-1</strain>
    </source>
</reference>
<dbReference type="InterPro" id="IPR016024">
    <property type="entry name" value="ARM-type_fold"/>
</dbReference>
<feature type="compositionally biased region" description="Basic and acidic residues" evidence="2">
    <location>
        <begin position="387"/>
        <end position="399"/>
    </location>
</feature>
<dbReference type="Pfam" id="PF21072">
    <property type="entry name" value="EFR3"/>
    <property type="match status" value="1"/>
</dbReference>
<dbReference type="PANTHER" id="PTHR47766:SF1">
    <property type="entry name" value="PROTEIN EFR3"/>
    <property type="match status" value="1"/>
</dbReference>
<gene>
    <name evidence="3" type="ORF">SYNPS1DRAFT_21888</name>
</gene>
<evidence type="ECO:0000256" key="1">
    <source>
        <dbReference type="ARBA" id="ARBA00010216"/>
    </source>
</evidence>
<dbReference type="AlphaFoldDB" id="A0A4P9Z3F5"/>
<protein>
    <submittedName>
        <fullName evidence="3">Uncharacterized protein</fullName>
    </submittedName>
</protein>